<dbReference type="RefSeq" id="WP_200273647.1">
    <property type="nucleotide sequence ID" value="NZ_JAENIJ010000050.1"/>
</dbReference>
<evidence type="ECO:0000256" key="1">
    <source>
        <dbReference type="SAM" id="Phobius"/>
    </source>
</evidence>
<keyword evidence="1" id="KW-1133">Transmembrane helix</keyword>
<name>A0A934VYE8_9BACT</name>
<keyword evidence="1" id="KW-0472">Membrane</keyword>
<evidence type="ECO:0000313" key="2">
    <source>
        <dbReference type="EMBL" id="MBK1884449.1"/>
    </source>
</evidence>
<dbReference type="Pfam" id="PF06166">
    <property type="entry name" value="DUF979"/>
    <property type="match status" value="1"/>
</dbReference>
<evidence type="ECO:0000313" key="3">
    <source>
        <dbReference type="Proteomes" id="UP000603141"/>
    </source>
</evidence>
<feature type="transmembrane region" description="Helical" evidence="1">
    <location>
        <begin position="58"/>
        <end position="77"/>
    </location>
</feature>
<feature type="transmembrane region" description="Helical" evidence="1">
    <location>
        <begin position="98"/>
        <end position="116"/>
    </location>
</feature>
<feature type="transmembrane region" description="Helical" evidence="1">
    <location>
        <begin position="6"/>
        <end position="23"/>
    </location>
</feature>
<organism evidence="2 3">
    <name type="scientific">Luteolibacter pohnpeiensis</name>
    <dbReference type="NCBI Taxonomy" id="454153"/>
    <lineage>
        <taxon>Bacteria</taxon>
        <taxon>Pseudomonadati</taxon>
        <taxon>Verrucomicrobiota</taxon>
        <taxon>Verrucomicrobiia</taxon>
        <taxon>Verrucomicrobiales</taxon>
        <taxon>Verrucomicrobiaceae</taxon>
        <taxon>Luteolibacter</taxon>
    </lineage>
</organism>
<accession>A0A934VYE8</accession>
<dbReference type="EMBL" id="JAENIJ010000050">
    <property type="protein sequence ID" value="MBK1884449.1"/>
    <property type="molecule type" value="Genomic_DNA"/>
</dbReference>
<comment type="caution">
    <text evidence="2">The sequence shown here is derived from an EMBL/GenBank/DDBJ whole genome shotgun (WGS) entry which is preliminary data.</text>
</comment>
<protein>
    <submittedName>
        <fullName evidence="2">DUF979 domain-containing protein</fullName>
    </submittedName>
</protein>
<reference evidence="2" key="1">
    <citation type="submission" date="2021-01" db="EMBL/GenBank/DDBJ databases">
        <title>Modified the classification status of verrucomicrobia.</title>
        <authorList>
            <person name="Feng X."/>
        </authorList>
    </citation>
    <scope>NUCLEOTIDE SEQUENCE</scope>
    <source>
        <strain evidence="2">KCTC 22041</strain>
    </source>
</reference>
<feature type="transmembrane region" description="Helical" evidence="1">
    <location>
        <begin position="195"/>
        <end position="228"/>
    </location>
</feature>
<feature type="transmembrane region" description="Helical" evidence="1">
    <location>
        <begin position="240"/>
        <end position="260"/>
    </location>
</feature>
<proteinExistence type="predicted"/>
<feature type="transmembrane region" description="Helical" evidence="1">
    <location>
        <begin position="280"/>
        <end position="303"/>
    </location>
</feature>
<feature type="transmembrane region" description="Helical" evidence="1">
    <location>
        <begin position="151"/>
        <end position="175"/>
    </location>
</feature>
<gene>
    <name evidence="2" type="ORF">JIN85_18680</name>
</gene>
<sequence>MKTGLTLEHFFIAMGAFLAVVAVRLAMNQGHPKRWGSAAFWLLLAVTTGAGNKLPNELTGWMVLAMGVLAATGQVASPIFKTDVKAQAARAAKLGNRLLVPILLVPAVAIVGGYFIGSQLALGVGCLLGMAVALVLTKDSPKAAASEGGRLLELLGWALILPQALAALGGIFAKAGVGEEVAKIVSISLPVGNPLVAVVAYCGGMVLFTVMMGNAFAAFPIMTLGVGLPFIVKAHGGDPAIMGVFGMTSGYCGTLLTPMAANFNIVPARLLELRNDYAVIQAQAPFAALIWIFNVTVMALCVYPK</sequence>
<keyword evidence="3" id="KW-1185">Reference proteome</keyword>
<dbReference type="InterPro" id="IPR009323">
    <property type="entry name" value="DUF979"/>
</dbReference>
<dbReference type="AlphaFoldDB" id="A0A934VYE8"/>
<keyword evidence="1" id="KW-0812">Transmembrane</keyword>
<dbReference type="Proteomes" id="UP000603141">
    <property type="component" value="Unassembled WGS sequence"/>
</dbReference>